<proteinExistence type="predicted"/>
<protein>
    <submittedName>
        <fullName evidence="1">Uncharacterized protein</fullName>
    </submittedName>
</protein>
<dbReference type="OrthoDB" id="10263760at2759"/>
<dbReference type="EMBL" id="LJSK01000127">
    <property type="protein sequence ID" value="KPI86522.1"/>
    <property type="molecule type" value="Genomic_DNA"/>
</dbReference>
<name>A0A0N1PD18_LEPSE</name>
<comment type="caution">
    <text evidence="1">The sequence shown here is derived from an EMBL/GenBank/DDBJ whole genome shotgun (WGS) entry which is preliminary data.</text>
</comment>
<dbReference type="AlphaFoldDB" id="A0A0N1PD18"/>
<evidence type="ECO:0000313" key="2">
    <source>
        <dbReference type="Proteomes" id="UP000038009"/>
    </source>
</evidence>
<dbReference type="Proteomes" id="UP000038009">
    <property type="component" value="Unassembled WGS sequence"/>
</dbReference>
<sequence>MPANNNDLIFLKRAAVFGSGIASGMCMELDVWAGPFTRGVLEFVVLSEALGGYDASPLHADCGGLV</sequence>
<reference evidence="1 2" key="1">
    <citation type="journal article" date="2015" name="PLoS Pathog.">
        <title>Leptomonas seymouri: Adaptations to the Dixenous Life Cycle Analyzed by Genome Sequencing, Transcriptome Profiling and Co-infection with Leishmania donovani.</title>
        <authorList>
            <person name="Kraeva N."/>
            <person name="Butenko A."/>
            <person name="Hlavacova J."/>
            <person name="Kostygov A."/>
            <person name="Myskova J."/>
            <person name="Grybchuk D."/>
            <person name="Lestinova T."/>
            <person name="Votypka J."/>
            <person name="Volf P."/>
            <person name="Opperdoes F."/>
            <person name="Flegontov P."/>
            <person name="Lukes J."/>
            <person name="Yurchenko V."/>
        </authorList>
    </citation>
    <scope>NUCLEOTIDE SEQUENCE [LARGE SCALE GENOMIC DNA]</scope>
    <source>
        <strain evidence="1 2">ATCC 30220</strain>
    </source>
</reference>
<dbReference type="VEuPathDB" id="TriTrypDB:Lsey_0127_0170"/>
<gene>
    <name evidence="1" type="ORF">ABL78_4424</name>
</gene>
<keyword evidence="2" id="KW-1185">Reference proteome</keyword>
<organism evidence="1 2">
    <name type="scientific">Leptomonas seymouri</name>
    <dbReference type="NCBI Taxonomy" id="5684"/>
    <lineage>
        <taxon>Eukaryota</taxon>
        <taxon>Discoba</taxon>
        <taxon>Euglenozoa</taxon>
        <taxon>Kinetoplastea</taxon>
        <taxon>Metakinetoplastina</taxon>
        <taxon>Trypanosomatida</taxon>
        <taxon>Trypanosomatidae</taxon>
        <taxon>Leishmaniinae</taxon>
        <taxon>Leptomonas</taxon>
    </lineage>
</organism>
<evidence type="ECO:0000313" key="1">
    <source>
        <dbReference type="EMBL" id="KPI86522.1"/>
    </source>
</evidence>
<accession>A0A0N1PD18</accession>